<keyword evidence="3" id="KW-1185">Reference proteome</keyword>
<dbReference type="AlphaFoldDB" id="A0A1H7QT46"/>
<gene>
    <name evidence="2" type="ORF">SAMN05216214_11361</name>
</gene>
<keyword evidence="1" id="KW-0732">Signal</keyword>
<dbReference type="EMBL" id="FOAS01000013">
    <property type="protein sequence ID" value="SEL51092.1"/>
    <property type="molecule type" value="Genomic_DNA"/>
</dbReference>
<evidence type="ECO:0000313" key="3">
    <source>
        <dbReference type="Proteomes" id="UP000185766"/>
    </source>
</evidence>
<dbReference type="RefSeq" id="WP_074869396.1">
    <property type="nucleotide sequence ID" value="NZ_FOAS01000013.1"/>
</dbReference>
<proteinExistence type="predicted"/>
<sequence length="109" mass="11848">MRRHTLATLLLSASLVIPFSAPSVAGVLVQQPVWYVELTCKGYKQCYAAGNSSYTGSFSGARKFTDQAQADRFFNSLTSSVQKKSPRLRQGMAPLCIKGESNDPNAKPC</sequence>
<accession>A0A1H7QT46</accession>
<evidence type="ECO:0000256" key="1">
    <source>
        <dbReference type="SAM" id="SignalP"/>
    </source>
</evidence>
<evidence type="ECO:0000313" key="2">
    <source>
        <dbReference type="EMBL" id="SEL51092.1"/>
    </source>
</evidence>
<protein>
    <submittedName>
        <fullName evidence="2">Uncharacterized protein</fullName>
    </submittedName>
</protein>
<name>A0A1H7QT46_9GAMM</name>
<reference evidence="2 3" key="1">
    <citation type="submission" date="2016-10" db="EMBL/GenBank/DDBJ databases">
        <authorList>
            <person name="de Groot N.N."/>
        </authorList>
    </citation>
    <scope>NUCLEOTIDE SEQUENCE [LARGE SCALE GENOMIC DNA]</scope>
    <source>
        <strain evidence="2 3">JCM 19513</strain>
    </source>
</reference>
<feature type="chain" id="PRO_5010354216" evidence="1">
    <location>
        <begin position="26"/>
        <end position="109"/>
    </location>
</feature>
<organism evidence="2 3">
    <name type="scientific">Atopomonas hussainii</name>
    <dbReference type="NCBI Taxonomy" id="1429083"/>
    <lineage>
        <taxon>Bacteria</taxon>
        <taxon>Pseudomonadati</taxon>
        <taxon>Pseudomonadota</taxon>
        <taxon>Gammaproteobacteria</taxon>
        <taxon>Pseudomonadales</taxon>
        <taxon>Pseudomonadaceae</taxon>
        <taxon>Atopomonas</taxon>
    </lineage>
</organism>
<dbReference type="Proteomes" id="UP000185766">
    <property type="component" value="Unassembled WGS sequence"/>
</dbReference>
<feature type="signal peptide" evidence="1">
    <location>
        <begin position="1"/>
        <end position="25"/>
    </location>
</feature>